<dbReference type="RefSeq" id="WP_264791327.1">
    <property type="nucleotide sequence ID" value="NZ_AP026867.1"/>
</dbReference>
<dbReference type="InterPro" id="IPR013783">
    <property type="entry name" value="Ig-like_fold"/>
</dbReference>
<protein>
    <submittedName>
        <fullName evidence="3">T9SS type A sorting domain-containing protein</fullName>
    </submittedName>
</protein>
<dbReference type="NCBIfam" id="TIGR04183">
    <property type="entry name" value="Por_Secre_tail"/>
    <property type="match status" value="1"/>
</dbReference>
<dbReference type="KEGG" id="aup:AsAng_0006870"/>
<dbReference type="EMBL" id="AP026867">
    <property type="protein sequence ID" value="BDS09982.1"/>
    <property type="molecule type" value="Genomic_DNA"/>
</dbReference>
<dbReference type="AlphaFoldDB" id="A0A915YBE2"/>
<accession>A0A915YBE2</accession>
<organism evidence="3 4">
    <name type="scientific">Aureispira anguillae</name>
    <dbReference type="NCBI Taxonomy" id="2864201"/>
    <lineage>
        <taxon>Bacteria</taxon>
        <taxon>Pseudomonadati</taxon>
        <taxon>Bacteroidota</taxon>
        <taxon>Saprospiria</taxon>
        <taxon>Saprospirales</taxon>
        <taxon>Saprospiraceae</taxon>
        <taxon>Aureispira</taxon>
    </lineage>
</organism>
<dbReference type="InterPro" id="IPR026444">
    <property type="entry name" value="Secre_tail"/>
</dbReference>
<sequence length="466" mass="51349">MASYYFTCCFLFLTLSLNAQTVNIFIHSSFSGFPDATAINTTYTNIGFSSVNITSSVVDATLTTANYQVAYIVEYYNYSTASPVFLTNTQRQVLEDFISDGGHVVWIAESIDNYISSSVTPPVNANAITTINSIYGTSLSYGPFFNNGGMGSPNMPRIHPSSGPGGLSQQTSVLSSGSYATLLNVPAESKVYTSDFFDNFTFFDACTHTTLALFPAYPTATDGTVIISTELGLPFHSTSTGPFGGPPFVFNTGLDDGIANLHFRLLTNTSMTTINSWANIATNTNPNCPPTTLLPLNFLLNFDVVTTQKQAVRLNWTIKNEHTIQLFTVEHSPNGIDWTPINTQLVTDLEHYNALDQDPFLGISYYRLKLVSHNEDIYYSAIKAINLEQENGSKLLLYPQPVLTTLTVENAVLTPQNWSLWTMTGKEIPLLFLDQRKNSVVIDFSHLSAGVYFLKTSFGTKKIHKH</sequence>
<feature type="domain" description="Secretion system C-terminal sorting" evidence="2">
    <location>
        <begin position="397"/>
        <end position="464"/>
    </location>
</feature>
<feature type="chain" id="PRO_5037869577" evidence="1">
    <location>
        <begin position="20"/>
        <end position="466"/>
    </location>
</feature>
<feature type="signal peptide" evidence="1">
    <location>
        <begin position="1"/>
        <end position="19"/>
    </location>
</feature>
<gene>
    <name evidence="3" type="ORF">AsAng_0006870</name>
</gene>
<keyword evidence="1" id="KW-0732">Signal</keyword>
<evidence type="ECO:0000256" key="1">
    <source>
        <dbReference type="SAM" id="SignalP"/>
    </source>
</evidence>
<evidence type="ECO:0000313" key="4">
    <source>
        <dbReference type="Proteomes" id="UP001060919"/>
    </source>
</evidence>
<dbReference type="Proteomes" id="UP001060919">
    <property type="component" value="Chromosome"/>
</dbReference>
<name>A0A915YBE2_9BACT</name>
<evidence type="ECO:0000313" key="3">
    <source>
        <dbReference type="EMBL" id="BDS09982.1"/>
    </source>
</evidence>
<dbReference type="Pfam" id="PF18962">
    <property type="entry name" value="Por_Secre_tail"/>
    <property type="match status" value="1"/>
</dbReference>
<evidence type="ECO:0000259" key="2">
    <source>
        <dbReference type="Pfam" id="PF18962"/>
    </source>
</evidence>
<dbReference type="Gene3D" id="2.60.40.10">
    <property type="entry name" value="Immunoglobulins"/>
    <property type="match status" value="1"/>
</dbReference>
<keyword evidence="4" id="KW-1185">Reference proteome</keyword>
<proteinExistence type="predicted"/>
<reference evidence="3" key="1">
    <citation type="submission" date="2022-09" db="EMBL/GenBank/DDBJ databases">
        <title>Aureispira anguillicida sp. nov., isolated from Leptocephalus of Japanese eel Anguilla japonica.</title>
        <authorList>
            <person name="Yuasa K."/>
            <person name="Mekata T."/>
            <person name="Ikunari K."/>
        </authorList>
    </citation>
    <scope>NUCLEOTIDE SEQUENCE</scope>
    <source>
        <strain evidence="3">EL160426</strain>
    </source>
</reference>